<evidence type="ECO:0000259" key="2">
    <source>
        <dbReference type="Pfam" id="PF01261"/>
    </source>
</evidence>
<evidence type="ECO:0000313" key="4">
    <source>
        <dbReference type="Proteomes" id="UP001152888"/>
    </source>
</evidence>
<dbReference type="AlphaFoldDB" id="A0A9P0Q2R9"/>
<dbReference type="InterPro" id="IPR050417">
    <property type="entry name" value="Sugar_Epim/Isomerase"/>
</dbReference>
<keyword evidence="1" id="KW-0413">Isomerase</keyword>
<dbReference type="SUPFAM" id="SSF51658">
    <property type="entry name" value="Xylose isomerase-like"/>
    <property type="match status" value="1"/>
</dbReference>
<protein>
    <recommendedName>
        <fullName evidence="2">Xylose isomerase-like TIM barrel domain-containing protein</fullName>
    </recommendedName>
</protein>
<evidence type="ECO:0000256" key="1">
    <source>
        <dbReference type="ARBA" id="ARBA00023235"/>
    </source>
</evidence>
<dbReference type="EMBL" id="CAKOFQ010007815">
    <property type="protein sequence ID" value="CAH2008535.1"/>
    <property type="molecule type" value="Genomic_DNA"/>
</dbReference>
<dbReference type="Gene3D" id="3.20.20.150">
    <property type="entry name" value="Divalent-metal-dependent TIM barrel enzymes"/>
    <property type="match status" value="1"/>
</dbReference>
<feature type="domain" description="Xylose isomerase-like TIM barrel" evidence="2">
    <location>
        <begin position="23"/>
        <end position="203"/>
    </location>
</feature>
<reference evidence="3" key="1">
    <citation type="submission" date="2022-03" db="EMBL/GenBank/DDBJ databases">
        <authorList>
            <person name="Sayadi A."/>
        </authorList>
    </citation>
    <scope>NUCLEOTIDE SEQUENCE</scope>
</reference>
<keyword evidence="4" id="KW-1185">Reference proteome</keyword>
<name>A0A9P0Q2R9_ACAOB</name>
<sequence>MAKLCANLSFMFGEKAFLERYNLAKNAGFKAVESGFPYGISKQQVVDAKNAAGIDQILVNVYTGDVTKGELGFAAIPGKEQEFKDSLVTTLDYAKALGAKKIHIMAGKVDGQISPKHDSVYLDNLKYAAKILEKENILGLIEPINPYSVPNYYMNSYDKAISVIDKVGSPNLKLMLDIFHLQMIRGNITNTMKELKGYIGHVQRN</sequence>
<gene>
    <name evidence="3" type="ORF">ACAOBT_LOCUS30299</name>
</gene>
<dbReference type="Proteomes" id="UP001152888">
    <property type="component" value="Unassembled WGS sequence"/>
</dbReference>
<dbReference type="Pfam" id="PF01261">
    <property type="entry name" value="AP_endonuc_2"/>
    <property type="match status" value="1"/>
</dbReference>
<dbReference type="OrthoDB" id="4214675at2759"/>
<dbReference type="PANTHER" id="PTHR43489">
    <property type="entry name" value="ISOMERASE"/>
    <property type="match status" value="1"/>
</dbReference>
<dbReference type="PANTHER" id="PTHR43489:SF6">
    <property type="entry name" value="HYDROXYPYRUVATE ISOMERASE-RELATED"/>
    <property type="match status" value="1"/>
</dbReference>
<dbReference type="GO" id="GO:0046487">
    <property type="term" value="P:glyoxylate metabolic process"/>
    <property type="evidence" value="ECO:0007669"/>
    <property type="project" value="TreeGrafter"/>
</dbReference>
<dbReference type="InterPro" id="IPR036237">
    <property type="entry name" value="Xyl_isomerase-like_sf"/>
</dbReference>
<dbReference type="InterPro" id="IPR013022">
    <property type="entry name" value="Xyl_isomerase-like_TIM-brl"/>
</dbReference>
<comment type="caution">
    <text evidence="3">The sequence shown here is derived from an EMBL/GenBank/DDBJ whole genome shotgun (WGS) entry which is preliminary data.</text>
</comment>
<dbReference type="GO" id="GO:0008903">
    <property type="term" value="F:hydroxypyruvate isomerase activity"/>
    <property type="evidence" value="ECO:0007669"/>
    <property type="project" value="TreeGrafter"/>
</dbReference>
<evidence type="ECO:0000313" key="3">
    <source>
        <dbReference type="EMBL" id="CAH2008535.1"/>
    </source>
</evidence>
<proteinExistence type="predicted"/>
<organism evidence="3 4">
    <name type="scientific">Acanthoscelides obtectus</name>
    <name type="common">Bean weevil</name>
    <name type="synonym">Bruchus obtectus</name>
    <dbReference type="NCBI Taxonomy" id="200917"/>
    <lineage>
        <taxon>Eukaryota</taxon>
        <taxon>Metazoa</taxon>
        <taxon>Ecdysozoa</taxon>
        <taxon>Arthropoda</taxon>
        <taxon>Hexapoda</taxon>
        <taxon>Insecta</taxon>
        <taxon>Pterygota</taxon>
        <taxon>Neoptera</taxon>
        <taxon>Endopterygota</taxon>
        <taxon>Coleoptera</taxon>
        <taxon>Polyphaga</taxon>
        <taxon>Cucujiformia</taxon>
        <taxon>Chrysomeloidea</taxon>
        <taxon>Chrysomelidae</taxon>
        <taxon>Bruchinae</taxon>
        <taxon>Bruchini</taxon>
        <taxon>Acanthoscelides</taxon>
    </lineage>
</organism>
<accession>A0A9P0Q2R9</accession>